<accession>A0AAV4YU14</accession>
<dbReference type="Proteomes" id="UP000886939">
    <property type="component" value="Unassembled WGS sequence"/>
</dbReference>
<comment type="caution">
    <text evidence="1">The sequence shown here is derived from an EMBL/GenBank/DDBJ whole genome shotgun (WGS) entry which is preliminary data.</text>
</comment>
<dbReference type="EMBL" id="BPNI01000317">
    <property type="protein sequence ID" value="GJA43695.1"/>
    <property type="molecule type" value="Genomic_DNA"/>
</dbReference>
<organism evidence="1 2">
    <name type="scientific">Aeromonas caviae</name>
    <name type="common">Aeromonas punctata</name>
    <dbReference type="NCBI Taxonomy" id="648"/>
    <lineage>
        <taxon>Bacteria</taxon>
        <taxon>Pseudomonadati</taxon>
        <taxon>Pseudomonadota</taxon>
        <taxon>Gammaproteobacteria</taxon>
        <taxon>Aeromonadales</taxon>
        <taxon>Aeromonadaceae</taxon>
        <taxon>Aeromonas</taxon>
    </lineage>
</organism>
<evidence type="ECO:0000313" key="1">
    <source>
        <dbReference type="EMBL" id="GJA43695.1"/>
    </source>
</evidence>
<protein>
    <submittedName>
        <fullName evidence="1">Uncharacterized protein</fullName>
    </submittedName>
</protein>
<name>A0AAV4YU14_AERCA</name>
<gene>
    <name evidence="1" type="ORF">KAM343_44910</name>
</gene>
<reference evidence="1" key="1">
    <citation type="submission" date="2021-07" db="EMBL/GenBank/DDBJ databases">
        <title>Draft genome sequence of carbapenem-resistant Aeromonas spp. in Japan.</title>
        <authorList>
            <person name="Maehana S."/>
            <person name="Suzuki M."/>
            <person name="Kitasato H."/>
        </authorList>
    </citation>
    <scope>NUCLEOTIDE SEQUENCE</scope>
    <source>
        <strain evidence="1">KAM343</strain>
    </source>
</reference>
<proteinExistence type="predicted"/>
<dbReference type="AlphaFoldDB" id="A0AAV4YU14"/>
<sequence>MPYEACDAFIDDAVRYSQMDKMHLKTLRSQVMAAKDLAFFERLFSTTSDKLLRAYSTHSIEQAREMAFRDTRQWELLLLNIGIKMHGRPASELWGTYYMACRETLL</sequence>
<evidence type="ECO:0000313" key="2">
    <source>
        <dbReference type="Proteomes" id="UP000886939"/>
    </source>
</evidence>